<dbReference type="InterPro" id="IPR029044">
    <property type="entry name" value="Nucleotide-diphossugar_trans"/>
</dbReference>
<accession>A0ABP4EEX3</accession>
<gene>
    <name evidence="6" type="ORF">GCM10009663_55560</name>
</gene>
<proteinExistence type="inferred from homology"/>
<evidence type="ECO:0000256" key="2">
    <source>
        <dbReference type="ARBA" id="ARBA00006739"/>
    </source>
</evidence>
<keyword evidence="4" id="KW-0808">Transferase</keyword>
<evidence type="ECO:0000259" key="5">
    <source>
        <dbReference type="Pfam" id="PF00535"/>
    </source>
</evidence>
<name>A0ABP4EEX3_9ACTN</name>
<feature type="domain" description="Glycosyltransferase 2-like" evidence="5">
    <location>
        <begin position="9"/>
        <end position="168"/>
    </location>
</feature>
<protein>
    <submittedName>
        <fullName evidence="6">Glycosyltransferase</fullName>
    </submittedName>
</protein>
<evidence type="ECO:0000256" key="3">
    <source>
        <dbReference type="ARBA" id="ARBA00022676"/>
    </source>
</evidence>
<comment type="caution">
    <text evidence="6">The sequence shown here is derived from an EMBL/GenBank/DDBJ whole genome shotgun (WGS) entry which is preliminary data.</text>
</comment>
<evidence type="ECO:0000256" key="4">
    <source>
        <dbReference type="ARBA" id="ARBA00022679"/>
    </source>
</evidence>
<evidence type="ECO:0000313" key="7">
    <source>
        <dbReference type="Proteomes" id="UP001499987"/>
    </source>
</evidence>
<reference evidence="7" key="1">
    <citation type="journal article" date="2019" name="Int. J. Syst. Evol. Microbiol.">
        <title>The Global Catalogue of Microorganisms (GCM) 10K type strain sequencing project: providing services to taxonomists for standard genome sequencing and annotation.</title>
        <authorList>
            <consortium name="The Broad Institute Genomics Platform"/>
            <consortium name="The Broad Institute Genome Sequencing Center for Infectious Disease"/>
            <person name="Wu L."/>
            <person name="Ma J."/>
        </authorList>
    </citation>
    <scope>NUCLEOTIDE SEQUENCE [LARGE SCALE GENOMIC DNA]</scope>
    <source>
        <strain evidence="7">JCM 13002</strain>
    </source>
</reference>
<dbReference type="EMBL" id="BAAALD010000067">
    <property type="protein sequence ID" value="GAA1106402.1"/>
    <property type="molecule type" value="Genomic_DNA"/>
</dbReference>
<evidence type="ECO:0000256" key="1">
    <source>
        <dbReference type="ARBA" id="ARBA00004776"/>
    </source>
</evidence>
<comment type="similarity">
    <text evidence="2">Belongs to the glycosyltransferase 2 family.</text>
</comment>
<evidence type="ECO:0000313" key="6">
    <source>
        <dbReference type="EMBL" id="GAA1106402.1"/>
    </source>
</evidence>
<dbReference type="RefSeq" id="WP_344626433.1">
    <property type="nucleotide sequence ID" value="NZ_BAAALD010000067.1"/>
</dbReference>
<dbReference type="PANTHER" id="PTHR43179">
    <property type="entry name" value="RHAMNOSYLTRANSFERASE WBBL"/>
    <property type="match status" value="1"/>
</dbReference>
<dbReference type="PANTHER" id="PTHR43179:SF12">
    <property type="entry name" value="GALACTOFURANOSYLTRANSFERASE GLFT2"/>
    <property type="match status" value="1"/>
</dbReference>
<organism evidence="6 7">
    <name type="scientific">Kitasatospora arboriphila</name>
    <dbReference type="NCBI Taxonomy" id="258052"/>
    <lineage>
        <taxon>Bacteria</taxon>
        <taxon>Bacillati</taxon>
        <taxon>Actinomycetota</taxon>
        <taxon>Actinomycetes</taxon>
        <taxon>Kitasatosporales</taxon>
        <taxon>Streptomycetaceae</taxon>
        <taxon>Kitasatospora</taxon>
    </lineage>
</organism>
<dbReference type="Gene3D" id="3.90.550.10">
    <property type="entry name" value="Spore Coat Polysaccharide Biosynthesis Protein SpsA, Chain A"/>
    <property type="match status" value="1"/>
</dbReference>
<dbReference type="Pfam" id="PF00535">
    <property type="entry name" value="Glycos_transf_2"/>
    <property type="match status" value="1"/>
</dbReference>
<comment type="pathway">
    <text evidence="1">Cell wall biogenesis; cell wall polysaccharide biosynthesis.</text>
</comment>
<dbReference type="InterPro" id="IPR001173">
    <property type="entry name" value="Glyco_trans_2-like"/>
</dbReference>
<keyword evidence="3" id="KW-0328">Glycosyltransferase</keyword>
<dbReference type="Proteomes" id="UP001499987">
    <property type="component" value="Unassembled WGS sequence"/>
</dbReference>
<dbReference type="SUPFAM" id="SSF53448">
    <property type="entry name" value="Nucleotide-diphospho-sugar transferases"/>
    <property type="match status" value="1"/>
</dbReference>
<keyword evidence="7" id="KW-1185">Reference proteome</keyword>
<sequence length="288" mass="31238">MNRPPVVAVLMTCHNRREKTLRALHALRGQCGLPPGCEVRVHLVDADSRDGTPQAVAEHFPEVAVVPAGDDVFWNAGMRIAADHALAAGPADYLLWLNDDVELDAGALALLLTTATAQEAPAVAVGATRSRRTGTTTYSGHRLHRRGLRPRTLTLVEPGRAPLACDTCNGNAVLVPAEVHRRLGGLDPAFSHGMGDFDFGFRASRAGCTLAVAPGHIGFCESNPPLRGSREPGLGLREALRRVASRRELPPREWWVYCRRHHGAWALPIFCSPYARTALRALRARWAG</sequence>